<dbReference type="InParanoid" id="C7Q3G3"/>
<dbReference type="KEGG" id="cai:Caci_6890"/>
<proteinExistence type="predicted"/>
<dbReference type="Proteomes" id="UP000000851">
    <property type="component" value="Chromosome"/>
</dbReference>
<dbReference type="InterPro" id="IPR012495">
    <property type="entry name" value="TadE-like_dom"/>
</dbReference>
<dbReference type="AlphaFoldDB" id="C7Q3G3"/>
<evidence type="ECO:0000313" key="3">
    <source>
        <dbReference type="Proteomes" id="UP000000851"/>
    </source>
</evidence>
<sequence>MPLVVFVLMLIIQAGAYYHAQQVAKMAADRAVAVARTEYGTAGFGQVQADRVLKVVGDGSLSDARVNVTRASNEVTVALHANAPHFVPFWPTTISVVSSGPVEAFDEGGHRG</sequence>
<feature type="domain" description="TadE-like" evidence="1">
    <location>
        <begin position="1"/>
        <end position="31"/>
    </location>
</feature>
<gene>
    <name evidence="2" type="ordered locus">Caci_6890</name>
</gene>
<reference evidence="2 3" key="1">
    <citation type="journal article" date="2009" name="Stand. Genomic Sci.">
        <title>Complete genome sequence of Catenulispora acidiphila type strain (ID 139908).</title>
        <authorList>
            <person name="Copeland A."/>
            <person name="Lapidus A."/>
            <person name="Glavina Del Rio T."/>
            <person name="Nolan M."/>
            <person name="Lucas S."/>
            <person name="Chen F."/>
            <person name="Tice H."/>
            <person name="Cheng J.F."/>
            <person name="Bruce D."/>
            <person name="Goodwin L."/>
            <person name="Pitluck S."/>
            <person name="Mikhailova N."/>
            <person name="Pati A."/>
            <person name="Ivanova N."/>
            <person name="Mavromatis K."/>
            <person name="Chen A."/>
            <person name="Palaniappan K."/>
            <person name="Chain P."/>
            <person name="Land M."/>
            <person name="Hauser L."/>
            <person name="Chang Y.J."/>
            <person name="Jeffries C.D."/>
            <person name="Chertkov O."/>
            <person name="Brettin T."/>
            <person name="Detter J.C."/>
            <person name="Han C."/>
            <person name="Ali Z."/>
            <person name="Tindall B.J."/>
            <person name="Goker M."/>
            <person name="Bristow J."/>
            <person name="Eisen J.A."/>
            <person name="Markowitz V."/>
            <person name="Hugenholtz P."/>
            <person name="Kyrpides N.C."/>
            <person name="Klenk H.P."/>
        </authorList>
    </citation>
    <scope>NUCLEOTIDE SEQUENCE [LARGE SCALE GENOMIC DNA]</scope>
    <source>
        <strain evidence="3">DSM 44928 / JCM 14897 / NBRC 102108 / NRRL B-24433 / ID139908</strain>
    </source>
</reference>
<organism evidence="2 3">
    <name type="scientific">Catenulispora acidiphila (strain DSM 44928 / JCM 14897 / NBRC 102108 / NRRL B-24433 / ID139908)</name>
    <dbReference type="NCBI Taxonomy" id="479433"/>
    <lineage>
        <taxon>Bacteria</taxon>
        <taxon>Bacillati</taxon>
        <taxon>Actinomycetota</taxon>
        <taxon>Actinomycetes</taxon>
        <taxon>Catenulisporales</taxon>
        <taxon>Catenulisporaceae</taxon>
        <taxon>Catenulispora</taxon>
    </lineage>
</organism>
<dbReference type="HOGENOM" id="CLU_117215_3_1_11"/>
<accession>C7Q3G3</accession>
<dbReference type="STRING" id="479433.Caci_6890"/>
<keyword evidence="3" id="KW-1185">Reference proteome</keyword>
<protein>
    <recommendedName>
        <fullName evidence="1">TadE-like domain-containing protein</fullName>
    </recommendedName>
</protein>
<name>C7Q3G3_CATAD</name>
<evidence type="ECO:0000313" key="2">
    <source>
        <dbReference type="EMBL" id="ACU75728.1"/>
    </source>
</evidence>
<dbReference type="EMBL" id="CP001700">
    <property type="protein sequence ID" value="ACU75728.1"/>
    <property type="molecule type" value="Genomic_DNA"/>
</dbReference>
<dbReference type="Pfam" id="PF07811">
    <property type="entry name" value="TadE"/>
    <property type="match status" value="1"/>
</dbReference>
<evidence type="ECO:0000259" key="1">
    <source>
        <dbReference type="Pfam" id="PF07811"/>
    </source>
</evidence>